<evidence type="ECO:0000313" key="4">
    <source>
        <dbReference type="EMBL" id="ACV79017.1"/>
    </source>
</evidence>
<gene>
    <name evidence="4" type="ordered locus">Namu_2671</name>
</gene>
<sequence>MSIQRPATRGPVSPTEDQHRALSRWRALALDQMPYMASMLFALQCSNFSGVDSFAVDRRMRLYVNFAALAGEPVMWTDTMCAQALLHECCHLFHEHAERAGDAGVGPNDHDRWNTAADAEINDDLRDAGCAELAAYGILPASLGQPDHRCAEIYYAATPASPPTPRGAGAPAGQPGAASGEPYQGCGPGAGGGPIPGAPGDDETEADDSAGAGVGPVERRRVRIATAASIRDHAAIRGRGSIPAGLHERAAETLAPPTVPWQQVLRADLAAAAACRRGNTDADWTRRSRRRRNVRLGAGRVVYPGTYSPQPRIAAVRDTSGSMSASDLAAVTAEIVGIAAALGIRGRDLRVLDVDAAVHEVVEYQGAVSISQVRGRGGTDMRVGIDAALSLRPAPSAVVVLTDGETPWPGQPARVPVIAAIVGQRTTQPPNWVRTVRINSTARRTQRQ</sequence>
<evidence type="ECO:0008006" key="6">
    <source>
        <dbReference type="Google" id="ProtNLM"/>
    </source>
</evidence>
<dbReference type="PANTHER" id="PTHR38730:SF1">
    <property type="entry name" value="SLL7028 PROTEIN"/>
    <property type="match status" value="1"/>
</dbReference>
<dbReference type="KEGG" id="nml:Namu_2671"/>
<proteinExistence type="predicted"/>
<dbReference type="InterPro" id="IPR018698">
    <property type="entry name" value="VWA-like_dom"/>
</dbReference>
<dbReference type="PANTHER" id="PTHR38730">
    <property type="entry name" value="SLL7028 PROTEIN"/>
    <property type="match status" value="1"/>
</dbReference>
<accession>C8X8G2</accession>
<dbReference type="EMBL" id="CP001737">
    <property type="protein sequence ID" value="ACV79017.1"/>
    <property type="molecule type" value="Genomic_DNA"/>
</dbReference>
<dbReference type="Pfam" id="PF13203">
    <property type="entry name" value="DUF2201_N"/>
    <property type="match status" value="1"/>
</dbReference>
<evidence type="ECO:0000313" key="5">
    <source>
        <dbReference type="Proteomes" id="UP000002218"/>
    </source>
</evidence>
<organism evidence="4 5">
    <name type="scientific">Nakamurella multipartita (strain ATCC 700099 / DSM 44233 / CIP 104796 / JCM 9543 / NBRC 105858 / Y-104)</name>
    <name type="common">Microsphaera multipartita</name>
    <dbReference type="NCBI Taxonomy" id="479431"/>
    <lineage>
        <taxon>Bacteria</taxon>
        <taxon>Bacillati</taxon>
        <taxon>Actinomycetota</taxon>
        <taxon>Actinomycetes</taxon>
        <taxon>Nakamurellales</taxon>
        <taxon>Nakamurellaceae</taxon>
        <taxon>Nakamurella</taxon>
    </lineage>
</organism>
<feature type="domain" description="VWA-like" evidence="2">
    <location>
        <begin position="314"/>
        <end position="438"/>
    </location>
</feature>
<feature type="domain" description="Putative metallopeptidase" evidence="3">
    <location>
        <begin position="30"/>
        <end position="297"/>
    </location>
</feature>
<dbReference type="AlphaFoldDB" id="C8X8G2"/>
<dbReference type="eggNOG" id="COG3864">
    <property type="taxonomic scope" value="Bacteria"/>
</dbReference>
<keyword evidence="5" id="KW-1185">Reference proteome</keyword>
<feature type="region of interest" description="Disordered" evidence="1">
    <location>
        <begin position="160"/>
        <end position="218"/>
    </location>
</feature>
<dbReference type="STRING" id="479431.Namu_2671"/>
<feature type="compositionally biased region" description="Low complexity" evidence="1">
    <location>
        <begin position="166"/>
        <end position="185"/>
    </location>
</feature>
<dbReference type="OrthoDB" id="3837721at2"/>
<dbReference type="Pfam" id="PF09967">
    <property type="entry name" value="DUF2201"/>
    <property type="match status" value="1"/>
</dbReference>
<reference evidence="4 5" key="2">
    <citation type="journal article" date="2010" name="Stand. Genomic Sci.">
        <title>Complete genome sequence of Nakamurella multipartita type strain (Y-104).</title>
        <authorList>
            <person name="Tice H."/>
            <person name="Mayilraj S."/>
            <person name="Sims D."/>
            <person name="Lapidus A."/>
            <person name="Nolan M."/>
            <person name="Lucas S."/>
            <person name="Glavina Del Rio T."/>
            <person name="Copeland A."/>
            <person name="Cheng J.F."/>
            <person name="Meincke L."/>
            <person name="Bruce D."/>
            <person name="Goodwin L."/>
            <person name="Pitluck S."/>
            <person name="Ivanova N."/>
            <person name="Mavromatis K."/>
            <person name="Ovchinnikova G."/>
            <person name="Pati A."/>
            <person name="Chen A."/>
            <person name="Palaniappan K."/>
            <person name="Land M."/>
            <person name="Hauser L."/>
            <person name="Chang Y.J."/>
            <person name="Jeffries C.D."/>
            <person name="Detter J.C."/>
            <person name="Brettin T."/>
            <person name="Rohde M."/>
            <person name="Goker M."/>
            <person name="Bristow J."/>
            <person name="Eisen J.A."/>
            <person name="Markowitz V."/>
            <person name="Hugenholtz P."/>
            <person name="Kyrpides N.C."/>
            <person name="Klenk H.P."/>
            <person name="Chen F."/>
        </authorList>
    </citation>
    <scope>NUCLEOTIDE SEQUENCE [LARGE SCALE GENOMIC DNA]</scope>
    <source>
        <strain evidence="5">ATCC 700099 / DSM 44233 / CIP 104796 / JCM 9543 / NBRC 105858 / Y-104</strain>
    </source>
</reference>
<dbReference type="Gene3D" id="3.40.50.410">
    <property type="entry name" value="von Willebrand factor, type A domain"/>
    <property type="match status" value="1"/>
</dbReference>
<evidence type="ECO:0000259" key="2">
    <source>
        <dbReference type="Pfam" id="PF09967"/>
    </source>
</evidence>
<dbReference type="RefSeq" id="WP_015747896.1">
    <property type="nucleotide sequence ID" value="NC_013235.1"/>
</dbReference>
<protein>
    <recommendedName>
        <fullName evidence="6">Metal-dependent peptidase</fullName>
    </recommendedName>
</protein>
<dbReference type="SUPFAM" id="SSF53300">
    <property type="entry name" value="vWA-like"/>
    <property type="match status" value="1"/>
</dbReference>
<feature type="compositionally biased region" description="Gly residues" evidence="1">
    <location>
        <begin position="186"/>
        <end position="195"/>
    </location>
</feature>
<name>C8X8G2_NAKMY</name>
<dbReference type="Proteomes" id="UP000002218">
    <property type="component" value="Chromosome"/>
</dbReference>
<evidence type="ECO:0000259" key="3">
    <source>
        <dbReference type="Pfam" id="PF13203"/>
    </source>
</evidence>
<dbReference type="InParanoid" id="C8X8G2"/>
<dbReference type="InterPro" id="IPR036465">
    <property type="entry name" value="vWFA_dom_sf"/>
</dbReference>
<dbReference type="HOGENOM" id="CLU_038906_0_0_11"/>
<evidence type="ECO:0000256" key="1">
    <source>
        <dbReference type="SAM" id="MobiDB-lite"/>
    </source>
</evidence>
<dbReference type="InterPro" id="IPR025154">
    <property type="entry name" value="Put_metallopeptidase_dom"/>
</dbReference>
<reference evidence="5" key="1">
    <citation type="submission" date="2009-09" db="EMBL/GenBank/DDBJ databases">
        <title>The complete genome of Nakamurella multipartita DSM 44233.</title>
        <authorList>
            <consortium name="US DOE Joint Genome Institute (JGI-PGF)"/>
            <person name="Lucas S."/>
            <person name="Copeland A."/>
            <person name="Lapidus A."/>
            <person name="Glavina del Rio T."/>
            <person name="Dalin E."/>
            <person name="Tice H."/>
            <person name="Bruce D."/>
            <person name="Goodwin L."/>
            <person name="Pitluck S."/>
            <person name="Kyrpides N."/>
            <person name="Mavromatis K."/>
            <person name="Ivanova N."/>
            <person name="Ovchinnikova G."/>
            <person name="Sims D."/>
            <person name="Meincke L."/>
            <person name="Brettin T."/>
            <person name="Detter J.C."/>
            <person name="Han C."/>
            <person name="Larimer F."/>
            <person name="Land M."/>
            <person name="Hauser L."/>
            <person name="Markowitz V."/>
            <person name="Cheng J.-F."/>
            <person name="Hugenholtz P."/>
            <person name="Woyke T."/>
            <person name="Wu D."/>
            <person name="Klenk H.-P."/>
            <person name="Eisen J.A."/>
        </authorList>
    </citation>
    <scope>NUCLEOTIDE SEQUENCE [LARGE SCALE GENOMIC DNA]</scope>
    <source>
        <strain evidence="5">ATCC 700099 / DSM 44233 / CIP 104796 / JCM 9543 / NBRC 105858 / Y-104</strain>
    </source>
</reference>